<reference evidence="1 2" key="1">
    <citation type="journal article" date="2015" name="Nature">
        <title>rRNA introns, odd ribosomes, and small enigmatic genomes across a large radiation of phyla.</title>
        <authorList>
            <person name="Brown C.T."/>
            <person name="Hug L.A."/>
            <person name="Thomas B.C."/>
            <person name="Sharon I."/>
            <person name="Castelle C.J."/>
            <person name="Singh A."/>
            <person name="Wilkins M.J."/>
            <person name="Williams K.H."/>
            <person name="Banfield J.F."/>
        </authorList>
    </citation>
    <scope>NUCLEOTIDE SEQUENCE [LARGE SCALE GENOMIC DNA]</scope>
</reference>
<dbReference type="EMBL" id="LBTF01000056">
    <property type="protein sequence ID" value="KKQ34237.1"/>
    <property type="molecule type" value="Genomic_DNA"/>
</dbReference>
<dbReference type="AlphaFoldDB" id="A0A0G0GW11"/>
<evidence type="ECO:0000313" key="1">
    <source>
        <dbReference type="EMBL" id="KKQ34237.1"/>
    </source>
</evidence>
<evidence type="ECO:0000313" key="2">
    <source>
        <dbReference type="Proteomes" id="UP000033876"/>
    </source>
</evidence>
<gene>
    <name evidence="1" type="ORF">US50_C0056G0005</name>
</gene>
<sequence>MKLKIITISALAVIITVFVLSDKPRERLASDIPQQAQTMDSPAINKLETKTNNDGDLEISVSPLDLSPKSSEWQFDFVMSTHSIELDQNMTKSVTLTTDRDNKYTPLKWEGDPPGGHHRSGILTFNPISPIPKTIELSVRGIDDMAETKFMWVTSP</sequence>
<comment type="caution">
    <text evidence="1">The sequence shown here is derived from an EMBL/GenBank/DDBJ whole genome shotgun (WGS) entry which is preliminary data.</text>
</comment>
<proteinExistence type="predicted"/>
<protein>
    <submittedName>
        <fullName evidence="1">Uncharacterized protein</fullName>
    </submittedName>
</protein>
<dbReference type="Proteomes" id="UP000033876">
    <property type="component" value="Unassembled WGS sequence"/>
</dbReference>
<name>A0A0G0GW11_9BACT</name>
<organism evidence="1 2">
    <name type="scientific">Candidatus Nomurabacteria bacterium GW2011_GWB1_37_5</name>
    <dbReference type="NCBI Taxonomy" id="1618742"/>
    <lineage>
        <taxon>Bacteria</taxon>
        <taxon>Candidatus Nomuraibacteriota</taxon>
    </lineage>
</organism>
<accession>A0A0G0GW11</accession>